<dbReference type="Pfam" id="PF00724">
    <property type="entry name" value="Oxidored_FMN"/>
    <property type="match status" value="1"/>
</dbReference>
<dbReference type="Gene3D" id="3.20.20.70">
    <property type="entry name" value="Aldolase class I"/>
    <property type="match status" value="1"/>
</dbReference>
<sequence>MLRIQQIGQIKMSFDDFLILKSGLKLSNRLVVAPMTLNFENSKNIGLTDLEFIERNSKEFGTIILGSHSVFPEENSWSVSELLCNEALEKFINKCHRKNQKVILQLFEGKSFLNNKSIDFINEDDLICLMKNFAIATGKAYYKGFDGVEIHASNSFLLHQSLSRTKNKRNDVFGGDIYRRAFLLNNIIKVVAETLVQLPNKKFSIGIRITPEDIDNGIQVEDYHKILNNKILKVIDYVHLSLRNWRQTTENGKNILGEIKKYLPIDVKLITSGQIRDRYTVNKALNICDLVSLASPLYQLIAGGNYTLPLKNPDIVHLREKNAFVKKYLPQLNPKATAPINLVTQNINKGISFKDIQKYSKYSKVTNLTILGSVEVSEGETYIPNAVGLYNVSQSYTFLGLNNILHKNKNISIIQLYQGEDENLFVQNDSKVEIEKNIIASHRDKLFKSIKLALKSGFDGIELSLSFPSFWGQVINLDSGGNYFIDILQELKNYYPNIIFGIRYSPENLINNTSLQETFSEILSNNMIDYFSISAININTLKSYISVEIINRMSKETPLFISGRIQNELDFYDCYFRGLLPMQSKPI</sequence>
<evidence type="ECO:0000256" key="2">
    <source>
        <dbReference type="ARBA" id="ARBA00023002"/>
    </source>
</evidence>
<gene>
    <name evidence="4" type="ORF">Sp14A_19420</name>
</gene>
<protein>
    <submittedName>
        <fullName evidence="4">Putative oxidoreductase</fullName>
        <ecNumber evidence="4">1.-.-.-</ecNumber>
    </submittedName>
</protein>
<keyword evidence="2 4" id="KW-0560">Oxidoreductase</keyword>
<evidence type="ECO:0000313" key="4">
    <source>
        <dbReference type="EMBL" id="AXJ13829.1"/>
    </source>
</evidence>
<dbReference type="InterPro" id="IPR013785">
    <property type="entry name" value="Aldolase_TIM"/>
</dbReference>
<dbReference type="GO" id="GO:0016491">
    <property type="term" value="F:oxidoreductase activity"/>
    <property type="evidence" value="ECO:0007669"/>
    <property type="project" value="UniProtKB-KW"/>
</dbReference>
<dbReference type="InterPro" id="IPR001155">
    <property type="entry name" value="OxRdtase_FMN_N"/>
</dbReference>
<reference evidence="4 5" key="1">
    <citation type="submission" date="2017-07" db="EMBL/GenBank/DDBJ databases">
        <title>Streptococcus pluranimalium as cause of bovine abortion.</title>
        <authorList>
            <person name="Rodriguez Campos S."/>
            <person name="Gobeli Brawand S."/>
            <person name="Brodard I."/>
            <person name="Rychener L."/>
            <person name="Perreten V."/>
        </authorList>
    </citation>
    <scope>NUCLEOTIDE SEQUENCE [LARGE SCALE GENOMIC DNA]</scope>
    <source>
        <strain evidence="4 5">14A0014</strain>
    </source>
</reference>
<evidence type="ECO:0000259" key="3">
    <source>
        <dbReference type="Pfam" id="PF00724"/>
    </source>
</evidence>
<dbReference type="PANTHER" id="PTHR43656:SF2">
    <property type="entry name" value="BINDING OXIDOREDUCTASE, PUTATIVE (AFU_ORTHOLOGUE AFUA_2G08260)-RELATED"/>
    <property type="match status" value="1"/>
</dbReference>
<dbReference type="SUPFAM" id="SSF51395">
    <property type="entry name" value="FMN-linked oxidoreductases"/>
    <property type="match status" value="2"/>
</dbReference>
<feature type="domain" description="NADH:flavin oxidoreductase/NADH oxidase N-terminal" evidence="3">
    <location>
        <begin position="120"/>
        <end position="294"/>
    </location>
</feature>
<dbReference type="EC" id="1.-.-.-" evidence="4"/>
<evidence type="ECO:0000256" key="1">
    <source>
        <dbReference type="ARBA" id="ARBA00022630"/>
    </source>
</evidence>
<dbReference type="Proteomes" id="UP000255411">
    <property type="component" value="Chromosome"/>
</dbReference>
<dbReference type="EMBL" id="CP022601">
    <property type="protein sequence ID" value="AXJ13829.1"/>
    <property type="molecule type" value="Genomic_DNA"/>
</dbReference>
<dbReference type="InterPro" id="IPR051799">
    <property type="entry name" value="NADH_flavin_oxidoreductase"/>
</dbReference>
<dbReference type="AlphaFoldDB" id="A0A345VM77"/>
<organism evidence="4 5">
    <name type="scientific">Streptococcus pluranimalium</name>
    <dbReference type="NCBI Taxonomy" id="82348"/>
    <lineage>
        <taxon>Bacteria</taxon>
        <taxon>Bacillati</taxon>
        <taxon>Bacillota</taxon>
        <taxon>Bacilli</taxon>
        <taxon>Lactobacillales</taxon>
        <taxon>Streptococcaceae</taxon>
        <taxon>Streptococcus</taxon>
    </lineage>
</organism>
<keyword evidence="1" id="KW-0285">Flavoprotein</keyword>
<evidence type="ECO:0000313" key="5">
    <source>
        <dbReference type="Proteomes" id="UP000255411"/>
    </source>
</evidence>
<proteinExistence type="predicted"/>
<accession>A0A345VM77</accession>
<dbReference type="PANTHER" id="PTHR43656">
    <property type="entry name" value="BINDING OXIDOREDUCTASE, PUTATIVE (AFU_ORTHOLOGUE AFUA_2G08260)-RELATED"/>
    <property type="match status" value="1"/>
</dbReference>
<dbReference type="GO" id="GO:0010181">
    <property type="term" value="F:FMN binding"/>
    <property type="evidence" value="ECO:0007669"/>
    <property type="project" value="InterPro"/>
</dbReference>
<dbReference type="RefSeq" id="WP_115130806.1">
    <property type="nucleotide sequence ID" value="NZ_CP022601.1"/>
</dbReference>
<name>A0A345VM77_9STRE</name>